<dbReference type="InterPro" id="IPR011467">
    <property type="entry name" value="DUF1573"/>
</dbReference>
<dbReference type="PANTHER" id="PTHR37833">
    <property type="entry name" value="LIPOPROTEIN-RELATED"/>
    <property type="match status" value="1"/>
</dbReference>
<dbReference type="STRING" id="1313304.CALK_0652"/>
<accession>U7D909</accession>
<feature type="chain" id="PRO_5004679081" description="DUF1573 domain-containing protein" evidence="1">
    <location>
        <begin position="18"/>
        <end position="313"/>
    </location>
</feature>
<reference evidence="2 3" key="1">
    <citation type="journal article" date="2013" name="Environ. Microbiol.">
        <title>Genome analysis of Chitinivibrio alkaliphilus gen. nov., sp. nov., a novel extremely haloalkaliphilic anaerobic chitinolytic bacterium from the candidate phylum Termite Group 3.</title>
        <authorList>
            <person name="Sorokin D.Y."/>
            <person name="Gumerov V.M."/>
            <person name="Rakitin A.L."/>
            <person name="Beletsky A.V."/>
            <person name="Damste J.S."/>
            <person name="Muyzer G."/>
            <person name="Mardanov A.V."/>
            <person name="Ravin N.V."/>
        </authorList>
    </citation>
    <scope>NUCLEOTIDE SEQUENCE [LARGE SCALE GENOMIC DNA]</scope>
    <source>
        <strain evidence="2 3">ACht1</strain>
    </source>
</reference>
<keyword evidence="1" id="KW-0732">Signal</keyword>
<keyword evidence="3" id="KW-1185">Reference proteome</keyword>
<dbReference type="PANTHER" id="PTHR37833:SF1">
    <property type="entry name" value="SIGNAL PEPTIDE PROTEIN"/>
    <property type="match status" value="1"/>
</dbReference>
<dbReference type="Pfam" id="PF07610">
    <property type="entry name" value="DUF1573"/>
    <property type="match status" value="1"/>
</dbReference>
<dbReference type="OrthoDB" id="5506770at2"/>
<dbReference type="AlphaFoldDB" id="U7D909"/>
<comment type="caution">
    <text evidence="2">The sequence shown here is derived from an EMBL/GenBank/DDBJ whole genome shotgun (WGS) entry which is preliminary data.</text>
</comment>
<evidence type="ECO:0008006" key="4">
    <source>
        <dbReference type="Google" id="ProtNLM"/>
    </source>
</evidence>
<dbReference type="InterPro" id="IPR013783">
    <property type="entry name" value="Ig-like_fold"/>
</dbReference>
<protein>
    <recommendedName>
        <fullName evidence="4">DUF1573 domain-containing protein</fullName>
    </recommendedName>
</protein>
<dbReference type="Proteomes" id="UP000017148">
    <property type="component" value="Unassembled WGS sequence"/>
</dbReference>
<evidence type="ECO:0000256" key="1">
    <source>
        <dbReference type="SAM" id="SignalP"/>
    </source>
</evidence>
<name>U7D909_9BACT</name>
<evidence type="ECO:0000313" key="3">
    <source>
        <dbReference type="Proteomes" id="UP000017148"/>
    </source>
</evidence>
<gene>
    <name evidence="2" type="ORF">CALK_0652</name>
</gene>
<dbReference type="Gene3D" id="2.60.40.10">
    <property type="entry name" value="Immunoglobulins"/>
    <property type="match status" value="1"/>
</dbReference>
<organism evidence="2 3">
    <name type="scientific">Chitinivibrio alkaliphilus ACht1</name>
    <dbReference type="NCBI Taxonomy" id="1313304"/>
    <lineage>
        <taxon>Bacteria</taxon>
        <taxon>Pseudomonadati</taxon>
        <taxon>Fibrobacterota</taxon>
        <taxon>Chitinivibrionia</taxon>
        <taxon>Chitinivibrionales</taxon>
        <taxon>Chitinivibrionaceae</taxon>
        <taxon>Chitinivibrio</taxon>
    </lineage>
</organism>
<feature type="signal peptide" evidence="1">
    <location>
        <begin position="1"/>
        <end position="17"/>
    </location>
</feature>
<proteinExistence type="predicted"/>
<evidence type="ECO:0000313" key="2">
    <source>
        <dbReference type="EMBL" id="ERP38874.1"/>
    </source>
</evidence>
<dbReference type="EMBL" id="ASJR01000004">
    <property type="protein sequence ID" value="ERP38874.1"/>
    <property type="molecule type" value="Genomic_DNA"/>
</dbReference>
<sequence length="313" mass="35037">MKFLLCIFFVVLYPTHAALLELDTTEHDFGILPYEGTPIDTVHTFIVQNTGQDTLKISRVRMSCGCTDVTYDSIVAPGDSTHLTIHLSIAGSGQHAHSVTLFSNAQNESIQRIHLRAHAFSGLTLESRFLHIVEEDAHKNQFKDTLYVLTEKSIFPLTHIYFLRGTSTEEDIKIPVEFTHQPSEVNPDLVIAALADYISAKTRLIKDAGFKTDPPLTALKEVCPASDYAKQCMHILDEREAIMEYVANLLGPSARPAQEIHRRLKQRYPSELERHTVPISFYSSVEGYAGGKLLFYGPHGEITRAVVTLEGKE</sequence>
<dbReference type="RefSeq" id="WP_022636173.1">
    <property type="nucleotide sequence ID" value="NZ_ASJR01000004.1"/>
</dbReference>